<proteinExistence type="predicted"/>
<dbReference type="OrthoDB" id="10305802at2759"/>
<evidence type="ECO:0000313" key="2">
    <source>
        <dbReference type="Proteomes" id="UP000683360"/>
    </source>
</evidence>
<evidence type="ECO:0000313" key="1">
    <source>
        <dbReference type="EMBL" id="CAG2247800.1"/>
    </source>
</evidence>
<dbReference type="Proteomes" id="UP000683360">
    <property type="component" value="Unassembled WGS sequence"/>
</dbReference>
<keyword evidence="2" id="KW-1185">Reference proteome</keyword>
<name>A0A8S3UZB0_MYTED</name>
<protein>
    <submittedName>
        <fullName evidence="1">Uncharacterized protein</fullName>
    </submittedName>
</protein>
<comment type="caution">
    <text evidence="1">The sequence shown here is derived from an EMBL/GenBank/DDBJ whole genome shotgun (WGS) entry which is preliminary data.</text>
</comment>
<organism evidence="1 2">
    <name type="scientific">Mytilus edulis</name>
    <name type="common">Blue mussel</name>
    <dbReference type="NCBI Taxonomy" id="6550"/>
    <lineage>
        <taxon>Eukaryota</taxon>
        <taxon>Metazoa</taxon>
        <taxon>Spiralia</taxon>
        <taxon>Lophotrochozoa</taxon>
        <taxon>Mollusca</taxon>
        <taxon>Bivalvia</taxon>
        <taxon>Autobranchia</taxon>
        <taxon>Pteriomorphia</taxon>
        <taxon>Mytilida</taxon>
        <taxon>Mytiloidea</taxon>
        <taxon>Mytilidae</taxon>
        <taxon>Mytilinae</taxon>
        <taxon>Mytilus</taxon>
    </lineage>
</organism>
<sequence>MISCRTSKDKNKVMASASNIQWCEPCGRVGENQQAHSWCSDCSELEIDTKIYAFDIECTSEIEKKIKDLTTRKNKSESWQTTIKTLTEHASETRIFEAIKAIDILQVEEEVFMSKLEEDLVEYKLCSSPFEFLEKIKPILARLSEIKIEKAKTIVKYALNVQQVHAYKVQQGKPQLLYKVSCSQLEMKVLNKACFTMDDRIVFNGNPFCVYDITSSGFHTIEVHLLSSVRRNL</sequence>
<reference evidence="1" key="1">
    <citation type="submission" date="2021-03" db="EMBL/GenBank/DDBJ databases">
        <authorList>
            <person name="Bekaert M."/>
        </authorList>
    </citation>
    <scope>NUCLEOTIDE SEQUENCE</scope>
</reference>
<dbReference type="AlphaFoldDB" id="A0A8S3UZB0"/>
<dbReference type="EMBL" id="CAJPWZ010002914">
    <property type="protein sequence ID" value="CAG2247800.1"/>
    <property type="molecule type" value="Genomic_DNA"/>
</dbReference>
<gene>
    <name evidence="1" type="ORF">MEDL_59676</name>
</gene>
<accession>A0A8S3UZB0</accession>